<organism evidence="1 2">
    <name type="scientific">Xylanibacillus composti</name>
    <dbReference type="NCBI Taxonomy" id="1572762"/>
    <lineage>
        <taxon>Bacteria</taxon>
        <taxon>Bacillati</taxon>
        <taxon>Bacillota</taxon>
        <taxon>Bacilli</taxon>
        <taxon>Bacillales</taxon>
        <taxon>Paenibacillaceae</taxon>
        <taxon>Xylanibacillus</taxon>
    </lineage>
</organism>
<dbReference type="EMBL" id="BOVK01000026">
    <property type="protein sequence ID" value="GIQ69297.1"/>
    <property type="molecule type" value="Genomic_DNA"/>
</dbReference>
<sequence length="73" mass="8809">MKKYTFELLQHSIPGFRERDHVIPAQSLTDAVRKFTRKHDLEEPAYWDEPFFETFIELTFTSGNGSVRYRIQW</sequence>
<gene>
    <name evidence="1" type="ORF">XYCOK13_21210</name>
</gene>
<dbReference type="RefSeq" id="WP_213412100.1">
    <property type="nucleotide sequence ID" value="NZ_BOVK01000026.1"/>
</dbReference>
<dbReference type="AlphaFoldDB" id="A0A8J4H4E2"/>
<protein>
    <submittedName>
        <fullName evidence="1">Uncharacterized protein</fullName>
    </submittedName>
</protein>
<proteinExistence type="predicted"/>
<evidence type="ECO:0000313" key="1">
    <source>
        <dbReference type="EMBL" id="GIQ69297.1"/>
    </source>
</evidence>
<keyword evidence="2" id="KW-1185">Reference proteome</keyword>
<reference evidence="1" key="1">
    <citation type="submission" date="2021-04" db="EMBL/GenBank/DDBJ databases">
        <title>Draft genome sequence of Xylanibacillus composti strain K13.</title>
        <authorList>
            <person name="Uke A."/>
            <person name="Chhe C."/>
            <person name="Baramee S."/>
            <person name="Kosugi A."/>
        </authorList>
    </citation>
    <scope>NUCLEOTIDE SEQUENCE</scope>
    <source>
        <strain evidence="1">K13</strain>
    </source>
</reference>
<evidence type="ECO:0000313" key="2">
    <source>
        <dbReference type="Proteomes" id="UP000677918"/>
    </source>
</evidence>
<dbReference type="Proteomes" id="UP000677918">
    <property type="component" value="Unassembled WGS sequence"/>
</dbReference>
<comment type="caution">
    <text evidence="1">The sequence shown here is derived from an EMBL/GenBank/DDBJ whole genome shotgun (WGS) entry which is preliminary data.</text>
</comment>
<accession>A0A8J4H4E2</accession>
<name>A0A8J4H4E2_9BACL</name>